<dbReference type="Gene3D" id="3.30.1330.30">
    <property type="match status" value="1"/>
</dbReference>
<proteinExistence type="predicted"/>
<evidence type="ECO:0000313" key="4">
    <source>
        <dbReference type="Proteomes" id="UP001159364"/>
    </source>
</evidence>
<evidence type="ECO:0000256" key="2">
    <source>
        <dbReference type="ARBA" id="ARBA00023274"/>
    </source>
</evidence>
<dbReference type="GO" id="GO:0005840">
    <property type="term" value="C:ribosome"/>
    <property type="evidence" value="ECO:0007669"/>
    <property type="project" value="UniProtKB-KW"/>
</dbReference>
<dbReference type="SUPFAM" id="SSF55315">
    <property type="entry name" value="L30e-like"/>
    <property type="match status" value="1"/>
</dbReference>
<keyword evidence="1" id="KW-0689">Ribosomal protein</keyword>
<accession>A0AAV8TSP6</accession>
<evidence type="ECO:0000313" key="3">
    <source>
        <dbReference type="EMBL" id="KAJ8768813.1"/>
    </source>
</evidence>
<dbReference type="InterPro" id="IPR039109">
    <property type="entry name" value="Ribosomal_eL30-like"/>
</dbReference>
<dbReference type="AlphaFoldDB" id="A0AAV8TSP6"/>
<protein>
    <recommendedName>
        <fullName evidence="5">Ribosomal protein L33</fullName>
    </recommendedName>
</protein>
<dbReference type="Proteomes" id="UP001159364">
    <property type="component" value="Linkage Group LG04"/>
</dbReference>
<dbReference type="GO" id="GO:1990904">
    <property type="term" value="C:ribonucleoprotein complex"/>
    <property type="evidence" value="ECO:0007669"/>
    <property type="project" value="UniProtKB-KW"/>
</dbReference>
<name>A0AAV8TSP6_9ROSI</name>
<evidence type="ECO:0008006" key="5">
    <source>
        <dbReference type="Google" id="ProtNLM"/>
    </source>
</evidence>
<sequence length="81" mass="9510">MVATKKTKKTHESINSRLTLVMKSDKYTLGYKTVLKNIRITTLFVIRVLKIEDCCPPFINFKYFRKSGIPWNDTDKPKFIP</sequence>
<keyword evidence="2" id="KW-0687">Ribonucleoprotein</keyword>
<gene>
    <name evidence="3" type="ORF">K2173_023717</name>
</gene>
<reference evidence="3 4" key="1">
    <citation type="submission" date="2021-09" db="EMBL/GenBank/DDBJ databases">
        <title>Genomic insights and catalytic innovation underlie evolution of tropane alkaloids biosynthesis.</title>
        <authorList>
            <person name="Wang Y.-J."/>
            <person name="Tian T."/>
            <person name="Huang J.-P."/>
            <person name="Huang S.-X."/>
        </authorList>
    </citation>
    <scope>NUCLEOTIDE SEQUENCE [LARGE SCALE GENOMIC DNA]</scope>
    <source>
        <strain evidence="3">KIB-2018</strain>
        <tissue evidence="3">Leaf</tissue>
    </source>
</reference>
<dbReference type="GO" id="GO:0003723">
    <property type="term" value="F:RNA binding"/>
    <property type="evidence" value="ECO:0007669"/>
    <property type="project" value="InterPro"/>
</dbReference>
<keyword evidence="4" id="KW-1185">Reference proteome</keyword>
<organism evidence="3 4">
    <name type="scientific">Erythroxylum novogranatense</name>
    <dbReference type="NCBI Taxonomy" id="1862640"/>
    <lineage>
        <taxon>Eukaryota</taxon>
        <taxon>Viridiplantae</taxon>
        <taxon>Streptophyta</taxon>
        <taxon>Embryophyta</taxon>
        <taxon>Tracheophyta</taxon>
        <taxon>Spermatophyta</taxon>
        <taxon>Magnoliopsida</taxon>
        <taxon>eudicotyledons</taxon>
        <taxon>Gunneridae</taxon>
        <taxon>Pentapetalae</taxon>
        <taxon>rosids</taxon>
        <taxon>fabids</taxon>
        <taxon>Malpighiales</taxon>
        <taxon>Erythroxylaceae</taxon>
        <taxon>Erythroxylum</taxon>
    </lineage>
</organism>
<evidence type="ECO:0000256" key="1">
    <source>
        <dbReference type="ARBA" id="ARBA00022980"/>
    </source>
</evidence>
<dbReference type="EMBL" id="JAIWQS010000004">
    <property type="protein sequence ID" value="KAJ8768813.1"/>
    <property type="molecule type" value="Genomic_DNA"/>
</dbReference>
<comment type="caution">
    <text evidence="3">The sequence shown here is derived from an EMBL/GenBank/DDBJ whole genome shotgun (WGS) entry which is preliminary data.</text>
</comment>
<dbReference type="PANTHER" id="PTHR11449">
    <property type="entry name" value="RIBOSOMAL PROTEIN L30"/>
    <property type="match status" value="1"/>
</dbReference>
<dbReference type="InterPro" id="IPR029064">
    <property type="entry name" value="Ribosomal_eL30-like_sf"/>
</dbReference>